<protein>
    <submittedName>
        <fullName evidence="1">Uncharacterized protein</fullName>
    </submittedName>
</protein>
<keyword evidence="2" id="KW-1185">Reference proteome</keyword>
<gene>
    <name evidence="1" type="ORF">Q8X39_07725</name>
</gene>
<evidence type="ECO:0000313" key="1">
    <source>
        <dbReference type="EMBL" id="MDP4300520.1"/>
    </source>
</evidence>
<proteinExistence type="predicted"/>
<reference evidence="1 2" key="1">
    <citation type="submission" date="2023-08" db="EMBL/GenBank/DDBJ databases">
        <authorList>
            <person name="Roldan D.M."/>
            <person name="Menes R.J."/>
        </authorList>
    </citation>
    <scope>NUCLEOTIDE SEQUENCE [LARGE SCALE GENOMIC DNA]</scope>
    <source>
        <strain evidence="1 2">CCM 2812</strain>
    </source>
</reference>
<name>A0ABT9G207_LEPDI</name>
<dbReference type="Proteomes" id="UP001235760">
    <property type="component" value="Unassembled WGS sequence"/>
</dbReference>
<dbReference type="RefSeq" id="WP_305749070.1">
    <property type="nucleotide sequence ID" value="NZ_JAUZEE010000003.1"/>
</dbReference>
<organism evidence="1 2">
    <name type="scientific">Leptothrix discophora</name>
    <dbReference type="NCBI Taxonomy" id="89"/>
    <lineage>
        <taxon>Bacteria</taxon>
        <taxon>Pseudomonadati</taxon>
        <taxon>Pseudomonadota</taxon>
        <taxon>Betaproteobacteria</taxon>
        <taxon>Burkholderiales</taxon>
        <taxon>Sphaerotilaceae</taxon>
        <taxon>Leptothrix</taxon>
    </lineage>
</organism>
<evidence type="ECO:0000313" key="2">
    <source>
        <dbReference type="Proteomes" id="UP001235760"/>
    </source>
</evidence>
<sequence length="136" mass="15064">MTAALPPPPKLVPTLTDVVGFSLDAETASGQAVAVDAPESSPQAPPRSADVMQLRPLQNAAMPDGIDENELAQRVLADVQRQIDRMFEYRMRESVGPVFARLLDAFLIETREELNKTLHDVVRRAVAQELARHRPR</sequence>
<dbReference type="EMBL" id="JAUZEE010000003">
    <property type="protein sequence ID" value="MDP4300520.1"/>
    <property type="molecule type" value="Genomic_DNA"/>
</dbReference>
<comment type="caution">
    <text evidence="1">The sequence shown here is derived from an EMBL/GenBank/DDBJ whole genome shotgun (WGS) entry which is preliminary data.</text>
</comment>
<accession>A0ABT9G207</accession>